<dbReference type="Pfam" id="PF00580">
    <property type="entry name" value="UvrD-helicase"/>
    <property type="match status" value="1"/>
</dbReference>
<keyword evidence="2" id="KW-0378">Hydrolase</keyword>
<protein>
    <recommendedName>
        <fullName evidence="7">DNA 3'-5' helicase</fullName>
        <ecNumber evidence="7">5.6.2.4</ecNumber>
    </recommendedName>
</protein>
<dbReference type="Proteomes" id="UP001464891">
    <property type="component" value="Unassembled WGS sequence"/>
</dbReference>
<evidence type="ECO:0000256" key="1">
    <source>
        <dbReference type="ARBA" id="ARBA00022741"/>
    </source>
</evidence>
<keyword evidence="1" id="KW-0547">Nucleotide-binding</keyword>
<reference evidence="10 11" key="1">
    <citation type="submission" date="2022-04" db="EMBL/GenBank/DDBJ databases">
        <title>Positive selection, recombination, and allopatry shape intraspecific diversity of widespread and dominant cyanobacteria.</title>
        <authorList>
            <person name="Wei J."/>
            <person name="Shu W."/>
            <person name="Hu C."/>
        </authorList>
    </citation>
    <scope>NUCLEOTIDE SEQUENCE [LARGE SCALE GENOMIC DNA]</scope>
    <source>
        <strain evidence="10 11">GB2-A4</strain>
    </source>
</reference>
<evidence type="ECO:0000256" key="3">
    <source>
        <dbReference type="ARBA" id="ARBA00022806"/>
    </source>
</evidence>
<dbReference type="InterPro" id="IPR011528">
    <property type="entry name" value="NERD"/>
</dbReference>
<keyword evidence="5" id="KW-0413">Isomerase</keyword>
<evidence type="ECO:0000256" key="2">
    <source>
        <dbReference type="ARBA" id="ARBA00022801"/>
    </source>
</evidence>
<keyword evidence="11" id="KW-1185">Reference proteome</keyword>
<evidence type="ECO:0000256" key="7">
    <source>
        <dbReference type="ARBA" id="ARBA00034808"/>
    </source>
</evidence>
<dbReference type="EC" id="5.6.2.4" evidence="7"/>
<accession>A0ABV0JGJ5</accession>
<dbReference type="InterPro" id="IPR027417">
    <property type="entry name" value="P-loop_NTPase"/>
</dbReference>
<dbReference type="InterPro" id="IPR014017">
    <property type="entry name" value="DNA_helicase_UvrD-like_C"/>
</dbReference>
<proteinExistence type="predicted"/>
<organism evidence="10 11">
    <name type="scientific">Trichocoleus desertorum GB2-A4</name>
    <dbReference type="NCBI Taxonomy" id="2933944"/>
    <lineage>
        <taxon>Bacteria</taxon>
        <taxon>Bacillati</taxon>
        <taxon>Cyanobacteriota</taxon>
        <taxon>Cyanophyceae</taxon>
        <taxon>Leptolyngbyales</taxon>
        <taxon>Trichocoleusaceae</taxon>
        <taxon>Trichocoleus</taxon>
    </lineage>
</organism>
<dbReference type="SUPFAM" id="SSF52540">
    <property type="entry name" value="P-loop containing nucleoside triphosphate hydrolases"/>
    <property type="match status" value="1"/>
</dbReference>
<comment type="catalytic activity">
    <reaction evidence="8">
        <text>ATP + H2O = ADP + phosphate + H(+)</text>
        <dbReference type="Rhea" id="RHEA:13065"/>
        <dbReference type="ChEBI" id="CHEBI:15377"/>
        <dbReference type="ChEBI" id="CHEBI:15378"/>
        <dbReference type="ChEBI" id="CHEBI:30616"/>
        <dbReference type="ChEBI" id="CHEBI:43474"/>
        <dbReference type="ChEBI" id="CHEBI:456216"/>
        <dbReference type="EC" id="5.6.2.4"/>
    </reaction>
</comment>
<feature type="domain" description="NERD" evidence="9">
    <location>
        <begin position="14"/>
        <end position="129"/>
    </location>
</feature>
<dbReference type="RefSeq" id="WP_190435166.1">
    <property type="nucleotide sequence ID" value="NZ_JAMPKM010000029.1"/>
</dbReference>
<keyword evidence="4" id="KW-0067">ATP-binding</keyword>
<sequence>MATLIPALNSCLSRMTAGEKRLAARLEAKLEDDYLLWYDVPIGPKQLHPDFIVLHPSRGLFILEVKDWKLDHIHRATSTSVELVTPNGIKQVMNPLAQARGYAFAVNELLERDPLLVQSGRYQGKLLFPYGYGVVLSNITRTAFEQTDLGEVLEPHLVICKDEMTDKVDPETFQKQLWDLCAYQFGSTLRRSQIDRIRWHLFADIRISFEQLTIFGERNVIEESKPETLIPDLIKIMDLQQEQLARSLRDGHRVIHGVAGSGKTLILAYRCQHLAQGTTKPLLVLCFNVSLAARLRQMIQAKELSDQVQVRHFHGWCIDQLKAYRLPTPDSRQYRGDEYVEQLVQRVIQAVDQNAIPGGRYGAVMIDEGHDFQPEWLKLVVQMVDPDTDSLLVLYDDAQNLYGEAGKQKFSFKSVGIKAQGRTTILKLNYRNTSEVLTLAYEFAKEVMAPTEGSEEDTPVLVEPQSAGRHGPMPELIRLPSFKHEVDYLTERVQQFYERGTPWNEMAIVYRSKFMGERFYQQLQQAQVPVEWVNASSASRHFNLAEPSIKLITMHSSKGLEFPVVFIPGVGYLPNQYSTVQEETRLFYVAMTRAIDQLVLTCDRDSEFVSKVGAALAKVPSGR</sequence>
<name>A0ABV0JGJ5_9CYAN</name>
<comment type="catalytic activity">
    <reaction evidence="6">
        <text>Couples ATP hydrolysis with the unwinding of duplex DNA by translocating in the 3'-5' direction.</text>
        <dbReference type="EC" id="5.6.2.4"/>
    </reaction>
</comment>
<evidence type="ECO:0000256" key="6">
    <source>
        <dbReference type="ARBA" id="ARBA00034617"/>
    </source>
</evidence>
<evidence type="ECO:0000313" key="11">
    <source>
        <dbReference type="Proteomes" id="UP001464891"/>
    </source>
</evidence>
<dbReference type="InterPro" id="IPR014016">
    <property type="entry name" value="UvrD-like_ATP-bd"/>
</dbReference>
<gene>
    <name evidence="10" type="ORF">NC998_25285</name>
</gene>
<evidence type="ECO:0000259" key="9">
    <source>
        <dbReference type="PROSITE" id="PS50965"/>
    </source>
</evidence>
<dbReference type="InterPro" id="IPR000212">
    <property type="entry name" value="DNA_helicase_UvrD/REP"/>
</dbReference>
<dbReference type="Gene3D" id="3.40.50.300">
    <property type="entry name" value="P-loop containing nucleotide triphosphate hydrolases"/>
    <property type="match status" value="2"/>
</dbReference>
<keyword evidence="3" id="KW-0347">Helicase</keyword>
<comment type="caution">
    <text evidence="10">The sequence shown here is derived from an EMBL/GenBank/DDBJ whole genome shotgun (WGS) entry which is preliminary data.</text>
</comment>
<dbReference type="PANTHER" id="PTHR11070">
    <property type="entry name" value="UVRD / RECB / PCRA DNA HELICASE FAMILY MEMBER"/>
    <property type="match status" value="1"/>
</dbReference>
<evidence type="ECO:0000256" key="4">
    <source>
        <dbReference type="ARBA" id="ARBA00022840"/>
    </source>
</evidence>
<dbReference type="Pfam" id="PF08378">
    <property type="entry name" value="NERD"/>
    <property type="match status" value="1"/>
</dbReference>
<dbReference type="PROSITE" id="PS50965">
    <property type="entry name" value="NERD"/>
    <property type="match status" value="1"/>
</dbReference>
<dbReference type="PANTHER" id="PTHR11070:SF2">
    <property type="entry name" value="ATP-DEPENDENT DNA HELICASE SRS2"/>
    <property type="match status" value="1"/>
</dbReference>
<evidence type="ECO:0000256" key="5">
    <source>
        <dbReference type="ARBA" id="ARBA00023235"/>
    </source>
</evidence>
<dbReference type="EMBL" id="JAMPKM010000029">
    <property type="protein sequence ID" value="MEP0820418.1"/>
    <property type="molecule type" value="Genomic_DNA"/>
</dbReference>
<evidence type="ECO:0000256" key="8">
    <source>
        <dbReference type="ARBA" id="ARBA00048988"/>
    </source>
</evidence>
<dbReference type="Pfam" id="PF13361">
    <property type="entry name" value="UvrD_C"/>
    <property type="match status" value="2"/>
</dbReference>
<evidence type="ECO:0000313" key="10">
    <source>
        <dbReference type="EMBL" id="MEP0820418.1"/>
    </source>
</evidence>